<protein>
    <recommendedName>
        <fullName evidence="3">NB-ARC domain-containing protein</fullName>
    </recommendedName>
</protein>
<evidence type="ECO:0000313" key="1">
    <source>
        <dbReference type="EMBL" id="KAK8511423.1"/>
    </source>
</evidence>
<dbReference type="EMBL" id="JBBPBM010000078">
    <property type="protein sequence ID" value="KAK8511423.1"/>
    <property type="molecule type" value="Genomic_DNA"/>
</dbReference>
<name>A0ABR2BWG3_9ROSI</name>
<dbReference type="InterPro" id="IPR027417">
    <property type="entry name" value="P-loop_NTPase"/>
</dbReference>
<accession>A0ABR2BWG3</accession>
<comment type="caution">
    <text evidence="1">The sequence shown here is derived from an EMBL/GenBank/DDBJ whole genome shotgun (WGS) entry which is preliminary data.</text>
</comment>
<keyword evidence="2" id="KW-1185">Reference proteome</keyword>
<reference evidence="1 2" key="1">
    <citation type="journal article" date="2024" name="G3 (Bethesda)">
        <title>Genome assembly of Hibiscus sabdariffa L. provides insights into metabolisms of medicinal natural products.</title>
        <authorList>
            <person name="Kim T."/>
        </authorList>
    </citation>
    <scope>NUCLEOTIDE SEQUENCE [LARGE SCALE GENOMIC DNA]</scope>
    <source>
        <strain evidence="1">TK-2024</strain>
        <tissue evidence="1">Old leaves</tissue>
    </source>
</reference>
<proteinExistence type="predicted"/>
<evidence type="ECO:0008006" key="3">
    <source>
        <dbReference type="Google" id="ProtNLM"/>
    </source>
</evidence>
<organism evidence="1 2">
    <name type="scientific">Hibiscus sabdariffa</name>
    <name type="common">roselle</name>
    <dbReference type="NCBI Taxonomy" id="183260"/>
    <lineage>
        <taxon>Eukaryota</taxon>
        <taxon>Viridiplantae</taxon>
        <taxon>Streptophyta</taxon>
        <taxon>Embryophyta</taxon>
        <taxon>Tracheophyta</taxon>
        <taxon>Spermatophyta</taxon>
        <taxon>Magnoliopsida</taxon>
        <taxon>eudicotyledons</taxon>
        <taxon>Gunneridae</taxon>
        <taxon>Pentapetalae</taxon>
        <taxon>rosids</taxon>
        <taxon>malvids</taxon>
        <taxon>Malvales</taxon>
        <taxon>Malvaceae</taxon>
        <taxon>Malvoideae</taxon>
        <taxon>Hibiscus</taxon>
    </lineage>
</organism>
<dbReference type="Proteomes" id="UP001472677">
    <property type="component" value="Unassembled WGS sequence"/>
</dbReference>
<evidence type="ECO:0000313" key="2">
    <source>
        <dbReference type="Proteomes" id="UP001472677"/>
    </source>
</evidence>
<sequence>MGGLGKTTLARSVCNKDKNENVVLREIQKELKEKNFLLVLDDIWFTTANGAVKHKVETMTINKIYDLAKNLLPDSFNFHSEVVKKLKETGFENMSLGDVLRITSLTIDGKPVIGDDTLTDSSALCSNYLGNDRIISNKTEISLPLLRDEFGKFNPNHVFEETELKIHVQY</sequence>
<dbReference type="SUPFAM" id="SSF52540">
    <property type="entry name" value="P-loop containing nucleoside triphosphate hydrolases"/>
    <property type="match status" value="1"/>
</dbReference>
<gene>
    <name evidence="1" type="ORF">V6N12_038027</name>
</gene>